<accession>A0A382QJN1</accession>
<protein>
    <recommendedName>
        <fullName evidence="3">Phosphatidic acid phosphatase type 2/haloperoxidase domain-containing protein</fullName>
    </recommendedName>
</protein>
<feature type="transmembrane region" description="Helical" evidence="1">
    <location>
        <begin position="58"/>
        <end position="78"/>
    </location>
</feature>
<evidence type="ECO:0000313" key="2">
    <source>
        <dbReference type="EMBL" id="SVC85130.1"/>
    </source>
</evidence>
<feature type="non-terminal residue" evidence="2">
    <location>
        <position position="83"/>
    </location>
</feature>
<evidence type="ECO:0000256" key="1">
    <source>
        <dbReference type="SAM" id="Phobius"/>
    </source>
</evidence>
<keyword evidence="1" id="KW-0472">Membrane</keyword>
<name>A0A382QJN1_9ZZZZ</name>
<sequence length="83" mass="9585">MLDSLLSLDRACFIFINTGLSNPIFDYIMPIFDNTSYFIPIMLLPYIFALIFDKNNRWILAVLIPIVIIIVDQSGLFLKKTIL</sequence>
<organism evidence="2">
    <name type="scientific">marine metagenome</name>
    <dbReference type="NCBI Taxonomy" id="408172"/>
    <lineage>
        <taxon>unclassified sequences</taxon>
        <taxon>metagenomes</taxon>
        <taxon>ecological metagenomes</taxon>
    </lineage>
</organism>
<reference evidence="2" key="1">
    <citation type="submission" date="2018-05" db="EMBL/GenBank/DDBJ databases">
        <authorList>
            <person name="Lanie J.A."/>
            <person name="Ng W.-L."/>
            <person name="Kazmierczak K.M."/>
            <person name="Andrzejewski T.M."/>
            <person name="Davidsen T.M."/>
            <person name="Wayne K.J."/>
            <person name="Tettelin H."/>
            <person name="Glass J.I."/>
            <person name="Rusch D."/>
            <person name="Podicherti R."/>
            <person name="Tsui H.-C.T."/>
            <person name="Winkler M.E."/>
        </authorList>
    </citation>
    <scope>NUCLEOTIDE SEQUENCE</scope>
</reference>
<keyword evidence="1" id="KW-1133">Transmembrane helix</keyword>
<dbReference type="EMBL" id="UINC01114662">
    <property type="protein sequence ID" value="SVC85130.1"/>
    <property type="molecule type" value="Genomic_DNA"/>
</dbReference>
<keyword evidence="1" id="KW-0812">Transmembrane</keyword>
<feature type="transmembrane region" description="Helical" evidence="1">
    <location>
        <begin position="35"/>
        <end position="52"/>
    </location>
</feature>
<evidence type="ECO:0008006" key="3">
    <source>
        <dbReference type="Google" id="ProtNLM"/>
    </source>
</evidence>
<dbReference type="AlphaFoldDB" id="A0A382QJN1"/>
<proteinExistence type="predicted"/>
<gene>
    <name evidence="2" type="ORF">METZ01_LOCUS337984</name>
</gene>